<organism evidence="8 9">
    <name type="scientific">Batillaria attramentaria</name>
    <dbReference type="NCBI Taxonomy" id="370345"/>
    <lineage>
        <taxon>Eukaryota</taxon>
        <taxon>Metazoa</taxon>
        <taxon>Spiralia</taxon>
        <taxon>Lophotrochozoa</taxon>
        <taxon>Mollusca</taxon>
        <taxon>Gastropoda</taxon>
        <taxon>Caenogastropoda</taxon>
        <taxon>Sorbeoconcha</taxon>
        <taxon>Cerithioidea</taxon>
        <taxon>Batillariidae</taxon>
        <taxon>Batillaria</taxon>
    </lineage>
</organism>
<feature type="transmembrane region" description="Helical" evidence="7">
    <location>
        <begin position="361"/>
        <end position="379"/>
    </location>
</feature>
<accession>A0ABD0JP31</accession>
<sequence>MEAISATPDYQSNTDRPMKETIILAFAFVCVFSPFQALQNLQSSLNQEHGLGVTSLACVYGGMFLVSFVTPALVYNLGIKAAILVAWAGHTLYVVCNFYPSWMTLIPGSLMLGLISCPLWTSTETYLSSLSRKAAELELSKNPKKPTTLHAQFSRLNGIFSSIFTASQFIGNLVSSTILFQSSYNDTATHPSYEMAFPCGAEYCPREGEGQHIDPPQQHIVYIMLGVFLVSDVVGLSITAKFLTNLVQPQYTGREIRRKLKSYWVAFKQPMMWLLIPLTASRGLIFTIHIGLFTEAYVSCSLGIKMVGYVMALWGLTTMASSSLLGLAARFTGRQFLIGVASVVDMVILVTLLLWRPQSGHWAAFLCLAVLMGLVDGIWMVQINALIAVLFASIVDSAFAVRGTWGSLSVSSSWLMATFLCPVTRIYTAIGLLLTGLVGYVAVEVLHRRSLRLFNRDEHEYVLLSNNDQPPDFEDDSDCRENDTTEETVFDARTETSRGRKTEAAMLNTPAGQAGAVPRDDTLNEGEELSTLRDGGVGMRLADGAGTRVEDTVGASFPQGKVQGAVSREEGETEETFFDAEAETRVDARTGGHVSNGDI</sequence>
<dbReference type="Proteomes" id="UP001519460">
    <property type="component" value="Unassembled WGS sequence"/>
</dbReference>
<feature type="transmembrane region" description="Helical" evidence="7">
    <location>
        <begin position="306"/>
        <end position="329"/>
    </location>
</feature>
<keyword evidence="5 7" id="KW-0472">Membrane</keyword>
<feature type="transmembrane region" description="Helical" evidence="7">
    <location>
        <begin position="386"/>
        <end position="405"/>
    </location>
</feature>
<comment type="subcellular location">
    <subcellularLocation>
        <location evidence="1">Membrane</location>
        <topology evidence="1">Multi-pass membrane protein</topology>
    </subcellularLocation>
</comment>
<keyword evidence="4 7" id="KW-1133">Transmembrane helix</keyword>
<feature type="transmembrane region" description="Helical" evidence="7">
    <location>
        <begin position="220"/>
        <end position="244"/>
    </location>
</feature>
<evidence type="ECO:0000313" key="9">
    <source>
        <dbReference type="Proteomes" id="UP001519460"/>
    </source>
</evidence>
<dbReference type="PANTHER" id="PTHR19444:SF13">
    <property type="entry name" value="PROTEIN UNC-93 HOMOLOG A"/>
    <property type="match status" value="1"/>
</dbReference>
<dbReference type="PANTHER" id="PTHR19444">
    <property type="entry name" value="UNC-93 RELATED"/>
    <property type="match status" value="1"/>
</dbReference>
<feature type="region of interest" description="Disordered" evidence="6">
    <location>
        <begin position="466"/>
        <end position="486"/>
    </location>
</feature>
<feature type="transmembrane region" description="Helical" evidence="7">
    <location>
        <begin position="50"/>
        <end position="69"/>
    </location>
</feature>
<dbReference type="Pfam" id="PF05978">
    <property type="entry name" value="UNC-93"/>
    <property type="match status" value="1"/>
</dbReference>
<evidence type="ECO:0000256" key="6">
    <source>
        <dbReference type="SAM" id="MobiDB-lite"/>
    </source>
</evidence>
<dbReference type="SUPFAM" id="SSF103473">
    <property type="entry name" value="MFS general substrate transporter"/>
    <property type="match status" value="1"/>
</dbReference>
<dbReference type="InterPro" id="IPR051951">
    <property type="entry name" value="UNC-93_regulatory"/>
</dbReference>
<comment type="caution">
    <text evidence="8">The sequence shown here is derived from an EMBL/GenBank/DDBJ whole genome shotgun (WGS) entry which is preliminary data.</text>
</comment>
<evidence type="ECO:0000256" key="4">
    <source>
        <dbReference type="ARBA" id="ARBA00022989"/>
    </source>
</evidence>
<gene>
    <name evidence="8" type="ORF">BaRGS_00032340</name>
</gene>
<dbReference type="GO" id="GO:0016020">
    <property type="term" value="C:membrane"/>
    <property type="evidence" value="ECO:0007669"/>
    <property type="project" value="UniProtKB-SubCell"/>
</dbReference>
<feature type="transmembrane region" description="Helical" evidence="7">
    <location>
        <begin position="271"/>
        <end position="294"/>
    </location>
</feature>
<evidence type="ECO:0000256" key="3">
    <source>
        <dbReference type="ARBA" id="ARBA00022692"/>
    </source>
</evidence>
<reference evidence="8 9" key="1">
    <citation type="journal article" date="2023" name="Sci. Data">
        <title>Genome assembly of the Korean intertidal mud-creeper Batillaria attramentaria.</title>
        <authorList>
            <person name="Patra A.K."/>
            <person name="Ho P.T."/>
            <person name="Jun S."/>
            <person name="Lee S.J."/>
            <person name="Kim Y."/>
            <person name="Won Y.J."/>
        </authorList>
    </citation>
    <scope>NUCLEOTIDE SEQUENCE [LARGE SCALE GENOMIC DNA]</scope>
    <source>
        <strain evidence="8">Wonlab-2016</strain>
    </source>
</reference>
<evidence type="ECO:0000256" key="2">
    <source>
        <dbReference type="ARBA" id="ARBA00009172"/>
    </source>
</evidence>
<evidence type="ECO:0000313" key="8">
    <source>
        <dbReference type="EMBL" id="KAK7476415.1"/>
    </source>
</evidence>
<feature type="region of interest" description="Disordered" evidence="6">
    <location>
        <begin position="557"/>
        <end position="576"/>
    </location>
</feature>
<evidence type="ECO:0000256" key="5">
    <source>
        <dbReference type="ARBA" id="ARBA00023136"/>
    </source>
</evidence>
<dbReference type="InterPro" id="IPR010291">
    <property type="entry name" value="Ion_channel_UNC-93"/>
</dbReference>
<feature type="transmembrane region" description="Helical" evidence="7">
    <location>
        <begin position="75"/>
        <end position="95"/>
    </location>
</feature>
<feature type="transmembrane region" description="Helical" evidence="7">
    <location>
        <begin position="425"/>
        <end position="446"/>
    </location>
</feature>
<dbReference type="AlphaFoldDB" id="A0ABD0JP31"/>
<dbReference type="InterPro" id="IPR036259">
    <property type="entry name" value="MFS_trans_sf"/>
</dbReference>
<feature type="transmembrane region" description="Helical" evidence="7">
    <location>
        <begin position="21"/>
        <end position="38"/>
    </location>
</feature>
<protein>
    <submittedName>
        <fullName evidence="8">Uncharacterized protein</fullName>
    </submittedName>
</protein>
<comment type="similarity">
    <text evidence="2">Belongs to the unc-93 family.</text>
</comment>
<name>A0ABD0JP31_9CAEN</name>
<dbReference type="EMBL" id="JACVVK020000376">
    <property type="protein sequence ID" value="KAK7476415.1"/>
    <property type="molecule type" value="Genomic_DNA"/>
</dbReference>
<feature type="compositionally biased region" description="Acidic residues" evidence="6">
    <location>
        <begin position="471"/>
        <end position="486"/>
    </location>
</feature>
<keyword evidence="9" id="KW-1185">Reference proteome</keyword>
<feature type="transmembrane region" description="Helical" evidence="7">
    <location>
        <begin position="336"/>
        <end position="355"/>
    </location>
</feature>
<evidence type="ECO:0000256" key="1">
    <source>
        <dbReference type="ARBA" id="ARBA00004141"/>
    </source>
</evidence>
<proteinExistence type="inferred from homology"/>
<evidence type="ECO:0000256" key="7">
    <source>
        <dbReference type="SAM" id="Phobius"/>
    </source>
</evidence>
<keyword evidence="3 7" id="KW-0812">Transmembrane</keyword>